<evidence type="ECO:0000313" key="6">
    <source>
        <dbReference type="Proteomes" id="UP000681341"/>
    </source>
</evidence>
<reference evidence="5 6" key="1">
    <citation type="submission" date="2021-03" db="EMBL/GenBank/DDBJ databases">
        <title>Glycomyces sp. nov., a novel actinomycete isolated from soil.</title>
        <authorList>
            <person name="Yang X."/>
            <person name="Xu X."/>
        </authorList>
    </citation>
    <scope>NUCLEOTIDE SEQUENCE [LARGE SCALE GENOMIC DNA]</scope>
    <source>
        <strain evidence="5 6">NEAU-S30</strain>
    </source>
</reference>
<dbReference type="PANTHER" id="PTHR30154:SF54">
    <property type="entry name" value="POSSIBLE TRANSCRIPTIONAL REGULATORY PROTEIN (PROBABLY LRP_ASNC-FAMILY)"/>
    <property type="match status" value="1"/>
</dbReference>
<dbReference type="InterPro" id="IPR019888">
    <property type="entry name" value="Tscrpt_reg_AsnC-like"/>
</dbReference>
<accession>A0ABS3U2K8</accession>
<dbReference type="InterPro" id="IPR019887">
    <property type="entry name" value="Tscrpt_reg_AsnC/Lrp_C"/>
</dbReference>
<dbReference type="EMBL" id="JAGFNP010000004">
    <property type="protein sequence ID" value="MBO3733005.1"/>
    <property type="molecule type" value="Genomic_DNA"/>
</dbReference>
<dbReference type="SMART" id="SM00344">
    <property type="entry name" value="HTH_ASNC"/>
    <property type="match status" value="1"/>
</dbReference>
<name>A0ABS3U2K8_9ACTN</name>
<dbReference type="InterPro" id="IPR011008">
    <property type="entry name" value="Dimeric_a/b-barrel"/>
</dbReference>
<dbReference type="PROSITE" id="PS50956">
    <property type="entry name" value="HTH_ASNC_2"/>
    <property type="match status" value="1"/>
</dbReference>
<evidence type="ECO:0000256" key="3">
    <source>
        <dbReference type="ARBA" id="ARBA00023163"/>
    </source>
</evidence>
<dbReference type="RefSeq" id="WP_208495815.1">
    <property type="nucleotide sequence ID" value="NZ_JAGFNP010000004.1"/>
</dbReference>
<evidence type="ECO:0000313" key="5">
    <source>
        <dbReference type="EMBL" id="MBO3733005.1"/>
    </source>
</evidence>
<dbReference type="Gene3D" id="3.30.70.920">
    <property type="match status" value="1"/>
</dbReference>
<keyword evidence="1" id="KW-0805">Transcription regulation</keyword>
<feature type="domain" description="HTH asnC-type" evidence="4">
    <location>
        <begin position="1"/>
        <end position="62"/>
    </location>
</feature>
<organism evidence="5 6">
    <name type="scientific">Glycomyces niveus</name>
    <dbReference type="NCBI Taxonomy" id="2820287"/>
    <lineage>
        <taxon>Bacteria</taxon>
        <taxon>Bacillati</taxon>
        <taxon>Actinomycetota</taxon>
        <taxon>Actinomycetes</taxon>
        <taxon>Glycomycetales</taxon>
        <taxon>Glycomycetaceae</taxon>
        <taxon>Glycomyces</taxon>
    </lineage>
</organism>
<sequence>MDELDASIVRLLQTDARLSNRELARRIGVAPSTALERVRSLTKRGVIRGYGAEVDLAAIGRNAQALVTVQLGQHQRAAYEGFRETVGSWPEVLTLFVVSGSGDIVLHVAVQDTERLHSFLVDRLATRPEVARFQTSMVFQRLHNRIVEPLE</sequence>
<dbReference type="InterPro" id="IPR000485">
    <property type="entry name" value="AsnC-type_HTH_dom"/>
</dbReference>
<keyword evidence="2" id="KW-0238">DNA-binding</keyword>
<comment type="caution">
    <text evidence="5">The sequence shown here is derived from an EMBL/GenBank/DDBJ whole genome shotgun (WGS) entry which is preliminary data.</text>
</comment>
<dbReference type="Pfam" id="PF01037">
    <property type="entry name" value="AsnC_trans_reg"/>
    <property type="match status" value="1"/>
</dbReference>
<protein>
    <submittedName>
        <fullName evidence="5">Lrp/AsnC family transcriptional regulator</fullName>
    </submittedName>
</protein>
<evidence type="ECO:0000256" key="1">
    <source>
        <dbReference type="ARBA" id="ARBA00023015"/>
    </source>
</evidence>
<proteinExistence type="predicted"/>
<evidence type="ECO:0000256" key="2">
    <source>
        <dbReference type="ARBA" id="ARBA00023125"/>
    </source>
</evidence>
<gene>
    <name evidence="5" type="ORF">J5V16_09240</name>
</gene>
<evidence type="ECO:0000259" key="4">
    <source>
        <dbReference type="PROSITE" id="PS50956"/>
    </source>
</evidence>
<dbReference type="SUPFAM" id="SSF46785">
    <property type="entry name" value="Winged helix' DNA-binding domain"/>
    <property type="match status" value="1"/>
</dbReference>
<dbReference type="SUPFAM" id="SSF54909">
    <property type="entry name" value="Dimeric alpha+beta barrel"/>
    <property type="match status" value="1"/>
</dbReference>
<keyword evidence="3" id="KW-0804">Transcription</keyword>
<keyword evidence="6" id="KW-1185">Reference proteome</keyword>
<dbReference type="InterPro" id="IPR036388">
    <property type="entry name" value="WH-like_DNA-bd_sf"/>
</dbReference>
<dbReference type="PANTHER" id="PTHR30154">
    <property type="entry name" value="LEUCINE-RESPONSIVE REGULATORY PROTEIN"/>
    <property type="match status" value="1"/>
</dbReference>
<dbReference type="PRINTS" id="PR00033">
    <property type="entry name" value="HTHASNC"/>
</dbReference>
<dbReference type="Gene3D" id="1.10.10.10">
    <property type="entry name" value="Winged helix-like DNA-binding domain superfamily/Winged helix DNA-binding domain"/>
    <property type="match status" value="1"/>
</dbReference>
<dbReference type="Proteomes" id="UP000681341">
    <property type="component" value="Unassembled WGS sequence"/>
</dbReference>
<dbReference type="InterPro" id="IPR036390">
    <property type="entry name" value="WH_DNA-bd_sf"/>
</dbReference>
<dbReference type="Pfam" id="PF13412">
    <property type="entry name" value="HTH_24"/>
    <property type="match status" value="1"/>
</dbReference>